<comment type="caution">
    <text evidence="1">The sequence shown here is derived from an EMBL/GenBank/DDBJ whole genome shotgun (WGS) entry which is preliminary data.</text>
</comment>
<gene>
    <name evidence="1" type="ORF">CSC78_01765</name>
</gene>
<accession>A0ABQ6ZKT7</accession>
<dbReference type="EMBL" id="PDWW01000002">
    <property type="protein sequence ID" value="KAF1726862.1"/>
    <property type="molecule type" value="Genomic_DNA"/>
</dbReference>
<keyword evidence="2" id="KW-1185">Reference proteome</keyword>
<name>A0ABQ6ZKT7_9GAMM</name>
<sequence length="138" mass="14765">MRAPPIAELVQTSDVVAIVHVDRIHPLTAEEAAFTERVFSDPPLNLPIRLPSQSADVTVMRSLKGTIPKGAPIGSGTTSCDVVLMEGRDYLIFARTTAESGDKIEPRYGTLMIDQGPESLSALAEVEHSLSSSKPTPP</sequence>
<protein>
    <submittedName>
        <fullName evidence="1">Uncharacterized protein</fullName>
    </submittedName>
</protein>
<proteinExistence type="predicted"/>
<evidence type="ECO:0000313" key="2">
    <source>
        <dbReference type="Proteomes" id="UP000781710"/>
    </source>
</evidence>
<dbReference type="Proteomes" id="UP000781710">
    <property type="component" value="Unassembled WGS sequence"/>
</dbReference>
<reference evidence="1 2" key="1">
    <citation type="submission" date="2017-10" db="EMBL/GenBank/DDBJ databases">
        <title>Whole genome sequencing of members of genus Pseudoxanthomonas.</title>
        <authorList>
            <person name="Kumar S."/>
            <person name="Bansal K."/>
            <person name="Kaur A."/>
            <person name="Patil P."/>
            <person name="Sharma S."/>
            <person name="Patil P.B."/>
        </authorList>
    </citation>
    <scope>NUCLEOTIDE SEQUENCE [LARGE SCALE GENOMIC DNA]</scope>
    <source>
        <strain evidence="1 2">DSM 17109</strain>
    </source>
</reference>
<dbReference type="RefSeq" id="WP_162336211.1">
    <property type="nucleotide sequence ID" value="NZ_JBHSRQ010000004.1"/>
</dbReference>
<evidence type="ECO:0000313" key="1">
    <source>
        <dbReference type="EMBL" id="KAF1726862.1"/>
    </source>
</evidence>
<organism evidence="1 2">
    <name type="scientific">Pseudoxanthomonas japonensis</name>
    <dbReference type="NCBI Taxonomy" id="69284"/>
    <lineage>
        <taxon>Bacteria</taxon>
        <taxon>Pseudomonadati</taxon>
        <taxon>Pseudomonadota</taxon>
        <taxon>Gammaproteobacteria</taxon>
        <taxon>Lysobacterales</taxon>
        <taxon>Lysobacteraceae</taxon>
        <taxon>Pseudoxanthomonas</taxon>
    </lineage>
</organism>